<evidence type="ECO:0000259" key="1">
    <source>
        <dbReference type="Pfam" id="PF01494"/>
    </source>
</evidence>
<dbReference type="RefSeq" id="WP_141612289.1">
    <property type="nucleotide sequence ID" value="NZ_VIGC02000042.1"/>
</dbReference>
<dbReference type="GO" id="GO:0071949">
    <property type="term" value="F:FAD binding"/>
    <property type="evidence" value="ECO:0007669"/>
    <property type="project" value="InterPro"/>
</dbReference>
<protein>
    <recommendedName>
        <fullName evidence="1">FAD-binding domain-containing protein</fullName>
    </recommendedName>
</protein>
<dbReference type="PANTHER" id="PTHR42685">
    <property type="entry name" value="GERANYLGERANYL DIPHOSPHATE REDUCTASE"/>
    <property type="match status" value="1"/>
</dbReference>
<name>A0A540V991_9CHLR</name>
<dbReference type="SUPFAM" id="SSF51905">
    <property type="entry name" value="FAD/NAD(P)-binding domain"/>
    <property type="match status" value="1"/>
</dbReference>
<dbReference type="OrthoDB" id="9806565at2"/>
<gene>
    <name evidence="2" type="ORF">FKZ61_21815</name>
</gene>
<evidence type="ECO:0000313" key="3">
    <source>
        <dbReference type="Proteomes" id="UP000317371"/>
    </source>
</evidence>
<proteinExistence type="predicted"/>
<feature type="domain" description="FAD-binding" evidence="1">
    <location>
        <begin position="10"/>
        <end position="291"/>
    </location>
</feature>
<accession>A0A540V991</accession>
<keyword evidence="3" id="KW-1185">Reference proteome</keyword>
<dbReference type="AlphaFoldDB" id="A0A540V991"/>
<reference evidence="2 3" key="1">
    <citation type="submission" date="2019-06" db="EMBL/GenBank/DDBJ databases">
        <title>Genome sequence of Litorilinea aerophila BAA-2444.</title>
        <authorList>
            <person name="Maclea K.S."/>
            <person name="Maurais E.G."/>
            <person name="Iannazzi L.C."/>
        </authorList>
    </citation>
    <scope>NUCLEOTIDE SEQUENCE [LARGE SCALE GENOMIC DNA]</scope>
    <source>
        <strain evidence="2 3">ATCC BAA-2444</strain>
    </source>
</reference>
<dbReference type="EMBL" id="VIGC01000042">
    <property type="protein sequence ID" value="TQE93346.1"/>
    <property type="molecule type" value="Genomic_DNA"/>
</dbReference>
<comment type="caution">
    <text evidence="2">The sequence shown here is derived from an EMBL/GenBank/DDBJ whole genome shotgun (WGS) entry which is preliminary data.</text>
</comment>
<evidence type="ECO:0000313" key="2">
    <source>
        <dbReference type="EMBL" id="TQE93346.1"/>
    </source>
</evidence>
<dbReference type="Proteomes" id="UP000317371">
    <property type="component" value="Unassembled WGS sequence"/>
</dbReference>
<dbReference type="InterPro" id="IPR002938">
    <property type="entry name" value="FAD-bd"/>
</dbReference>
<sequence>MTSLDLPTEKVDVLIVGAGPAGTSTALHLLQASLHWADRMALVDKAVHPRHKLCGGGVTPFGVQILARLGLAFEPPHLPVTEIRLVYGQQRFALRDEPILRVVRREEFDHWLLQKVAGQGVTVHQGEAVHAVRRYPTHVEVLTARRRFEARVLVAADGANSLVRRQLQLARPGHTARLLEVLTPEDPASCFEFQERVAVFDFSPMAHGLQGYYWDFPSFIQGRAFMNRGVYDARIHARLGRASLRQQLTRALASRGWEGAAEGVQGHPIRWFDPGTPLSAPRVLFVGDAAGVDPLFGEGIAFALAYGDAAAAEIQAAFDRADFSFASYRRRLLGHPILGQLRRRGQLARLLYWLAWRPRLAALAWATAPWLLAAIAHLRPRYVPIRDRRMVRLSPGPASGA</sequence>
<dbReference type="InterPro" id="IPR036188">
    <property type="entry name" value="FAD/NAD-bd_sf"/>
</dbReference>
<dbReference type="PANTHER" id="PTHR42685:SF22">
    <property type="entry name" value="CONDITIONED MEDIUM FACTOR RECEPTOR 1"/>
    <property type="match status" value="1"/>
</dbReference>
<dbReference type="InParanoid" id="A0A540V991"/>
<dbReference type="Gene3D" id="3.50.50.60">
    <property type="entry name" value="FAD/NAD(P)-binding domain"/>
    <property type="match status" value="1"/>
</dbReference>
<dbReference type="InterPro" id="IPR050407">
    <property type="entry name" value="Geranylgeranyl_reductase"/>
</dbReference>
<dbReference type="PRINTS" id="PR00420">
    <property type="entry name" value="RNGMNOXGNASE"/>
</dbReference>
<organism evidence="2 3">
    <name type="scientific">Litorilinea aerophila</name>
    <dbReference type="NCBI Taxonomy" id="1204385"/>
    <lineage>
        <taxon>Bacteria</taxon>
        <taxon>Bacillati</taxon>
        <taxon>Chloroflexota</taxon>
        <taxon>Caldilineae</taxon>
        <taxon>Caldilineales</taxon>
        <taxon>Caldilineaceae</taxon>
        <taxon>Litorilinea</taxon>
    </lineage>
</organism>
<dbReference type="Pfam" id="PF01494">
    <property type="entry name" value="FAD_binding_3"/>
    <property type="match status" value="1"/>
</dbReference>